<dbReference type="RefSeq" id="WP_074678569.1">
    <property type="nucleotide sequence ID" value="NZ_CBCSET010000001.1"/>
</dbReference>
<organism evidence="4 5">
    <name type="scientific">Ectopseudomonas alcaliphila</name>
    <dbReference type="NCBI Taxonomy" id="101564"/>
    <lineage>
        <taxon>Bacteria</taxon>
        <taxon>Pseudomonadati</taxon>
        <taxon>Pseudomonadota</taxon>
        <taxon>Gammaproteobacteria</taxon>
        <taxon>Pseudomonadales</taxon>
        <taxon>Pseudomonadaceae</taxon>
        <taxon>Ectopseudomonas</taxon>
    </lineage>
</organism>
<feature type="compositionally biased region" description="Low complexity" evidence="1">
    <location>
        <begin position="131"/>
        <end position="146"/>
    </location>
</feature>
<proteinExistence type="predicted"/>
<evidence type="ECO:0000256" key="2">
    <source>
        <dbReference type="SAM" id="SignalP"/>
    </source>
</evidence>
<reference evidence="3 6" key="2">
    <citation type="submission" date="2023-11" db="EMBL/GenBank/DDBJ databases">
        <title>MicrobeMod: A computational toolkit for identifying prokaryotic methylation and restriction-modification with nanopore sequencing.</title>
        <authorList>
            <person name="Crits-Christoph A."/>
            <person name="Kang S.C."/>
            <person name="Lee H."/>
            <person name="Ostrov N."/>
        </authorList>
    </citation>
    <scope>NUCLEOTIDE SEQUENCE [LARGE SCALE GENOMIC DNA]</scope>
    <source>
        <strain evidence="3 6">ATCC BAA-571</strain>
    </source>
</reference>
<dbReference type="EMBL" id="JAWXXP010000001">
    <property type="protein sequence ID" value="MDX5990876.1"/>
    <property type="molecule type" value="Genomic_DNA"/>
</dbReference>
<dbReference type="Proteomes" id="UP000182413">
    <property type="component" value="Unassembled WGS sequence"/>
</dbReference>
<dbReference type="AlphaFoldDB" id="A0A1G7ENG0"/>
<feature type="region of interest" description="Disordered" evidence="1">
    <location>
        <begin position="120"/>
        <end position="146"/>
    </location>
</feature>
<sequence>MRLYTRYSSKVLLVCTAVALSAPLAMAEPGQIIITRDVQPRSATRPAVVPDPNPKTVNPGAITTGAMVELSDGDFADVSTGSVLPGLVVGSPQTGGQRQIERMPSQNLPGMSAVHGGARGADGGISGQVNRSLQQGLRPLQQLGGR</sequence>
<feature type="signal peptide" evidence="2">
    <location>
        <begin position="1"/>
        <end position="27"/>
    </location>
</feature>
<keyword evidence="2" id="KW-0732">Signal</keyword>
<dbReference type="OrthoDB" id="7024471at2"/>
<evidence type="ECO:0000313" key="5">
    <source>
        <dbReference type="Proteomes" id="UP000182413"/>
    </source>
</evidence>
<reference evidence="4 5" key="1">
    <citation type="submission" date="2016-10" db="EMBL/GenBank/DDBJ databases">
        <authorList>
            <person name="de Groot N.N."/>
        </authorList>
    </citation>
    <scope>NUCLEOTIDE SEQUENCE [LARGE SCALE GENOMIC DNA]</scope>
    <source>
        <strain evidence="4 5">JCM 10630</strain>
    </source>
</reference>
<evidence type="ECO:0000313" key="3">
    <source>
        <dbReference type="EMBL" id="MDX5990876.1"/>
    </source>
</evidence>
<evidence type="ECO:0000256" key="1">
    <source>
        <dbReference type="SAM" id="MobiDB-lite"/>
    </source>
</evidence>
<gene>
    <name evidence="4" type="ORF">SAMN05216575_103372</name>
    <name evidence="3" type="ORF">SIM71_02265</name>
</gene>
<feature type="chain" id="PRO_5010256044" evidence="2">
    <location>
        <begin position="28"/>
        <end position="146"/>
    </location>
</feature>
<dbReference type="EMBL" id="FNAE01000003">
    <property type="protein sequence ID" value="SDE65191.1"/>
    <property type="molecule type" value="Genomic_DNA"/>
</dbReference>
<accession>A0A1G7ENG0</accession>
<evidence type="ECO:0000313" key="4">
    <source>
        <dbReference type="EMBL" id="SDE65191.1"/>
    </source>
</evidence>
<dbReference type="Proteomes" id="UP001278050">
    <property type="component" value="Unassembled WGS sequence"/>
</dbReference>
<name>A0A1G7ENG0_9GAMM</name>
<protein>
    <submittedName>
        <fullName evidence="4">Uncharacterized protein</fullName>
    </submittedName>
</protein>
<keyword evidence="6" id="KW-1185">Reference proteome</keyword>
<evidence type="ECO:0000313" key="6">
    <source>
        <dbReference type="Proteomes" id="UP001278050"/>
    </source>
</evidence>